<dbReference type="Gene3D" id="3.40.1620.10">
    <property type="entry name" value="YefM-like domain"/>
    <property type="match status" value="1"/>
</dbReference>
<evidence type="ECO:0000256" key="1">
    <source>
        <dbReference type="ARBA" id="ARBA00009981"/>
    </source>
</evidence>
<comment type="similarity">
    <text evidence="1 2">Belongs to the phD/YefM antitoxin family.</text>
</comment>
<protein>
    <recommendedName>
        <fullName evidence="2">Antitoxin</fullName>
    </recommendedName>
</protein>
<proteinExistence type="inferred from homology"/>
<reference evidence="3 4" key="1">
    <citation type="journal article" date="2014" name="Genome Announc.">
        <title>Comparative Genome Analysis of Two Isolates of the Fish Pathogen Piscirickettsia salmonis from Different Hosts Reveals Major Differences in Virulence-Associated Secretion Systems.</title>
        <authorList>
            <person name="Bohle H."/>
            <person name="Henriquez P."/>
            <person name="Grothusen H."/>
            <person name="Navas E."/>
            <person name="Sandoval A."/>
            <person name="Bustamante F."/>
            <person name="Bustos P."/>
            <person name="Mancilla M."/>
        </authorList>
    </citation>
    <scope>NUCLEOTIDE SEQUENCE [LARGE SCALE GENOMIC DNA]</scope>
    <source>
        <strain evidence="4">B1-32597</strain>
    </source>
</reference>
<geneLocation type="plasmid" evidence="3 4">
    <name>pPSB1-1</name>
</geneLocation>
<evidence type="ECO:0000313" key="4">
    <source>
        <dbReference type="Proteomes" id="UP000029558"/>
    </source>
</evidence>
<name>A0AAC8ZQ62_PISSA</name>
<dbReference type="Proteomes" id="UP000029558">
    <property type="component" value="Plasmid pPSB1-1"/>
</dbReference>
<dbReference type="EMBL" id="CP012509">
    <property type="protein sequence ID" value="ALB24360.1"/>
    <property type="molecule type" value="Genomic_DNA"/>
</dbReference>
<dbReference type="InterPro" id="IPR006442">
    <property type="entry name" value="Antitoxin_Phd/YefM"/>
</dbReference>
<comment type="function">
    <text evidence="2">Antitoxin component of a type II toxin-antitoxin (TA) system.</text>
</comment>
<sequence>MILIVKIISATNAKKYFGNASTQALQEPVIIEKHNRPELVLMSYETFISLKRNSVSSIVDTCQHLKIGDKYVK</sequence>
<gene>
    <name evidence="3" type="ORF">KU39_1p19</name>
</gene>
<dbReference type="RefSeq" id="WP_053856777.1">
    <property type="nucleotide sequence ID" value="NZ_CP012509.1"/>
</dbReference>
<dbReference type="AlphaFoldDB" id="A0AAC8ZQ62"/>
<dbReference type="Pfam" id="PF02604">
    <property type="entry name" value="PhdYeFM_antitox"/>
    <property type="match status" value="1"/>
</dbReference>
<evidence type="ECO:0000256" key="2">
    <source>
        <dbReference type="RuleBase" id="RU362080"/>
    </source>
</evidence>
<organism evidence="3 4">
    <name type="scientific">Piscirickettsia salmonis</name>
    <dbReference type="NCBI Taxonomy" id="1238"/>
    <lineage>
        <taxon>Bacteria</taxon>
        <taxon>Pseudomonadati</taxon>
        <taxon>Pseudomonadota</taxon>
        <taxon>Gammaproteobacteria</taxon>
        <taxon>Thiotrichales</taxon>
        <taxon>Piscirickettsiaceae</taxon>
        <taxon>Piscirickettsia</taxon>
    </lineage>
</organism>
<dbReference type="InterPro" id="IPR036165">
    <property type="entry name" value="YefM-like_sf"/>
</dbReference>
<dbReference type="SUPFAM" id="SSF143120">
    <property type="entry name" value="YefM-like"/>
    <property type="match status" value="1"/>
</dbReference>
<keyword evidence="3" id="KW-0614">Plasmid</keyword>
<evidence type="ECO:0000313" key="3">
    <source>
        <dbReference type="EMBL" id="ALB24360.1"/>
    </source>
</evidence>
<accession>A0AAC8ZQ62</accession>